<gene>
    <name evidence="3" type="ORF">rosag_44810</name>
</gene>
<dbReference type="AlphaFoldDB" id="A0AA37QLE2"/>
<sequence>MKHRKSTVRTLAAAALAAATVAVAPARATAQPDTLGGRSGKLRARFVSLERTLTFPFLRRLLGDSSARPGVYTVDEAPGGRPFSFIGLVPFGEKRNGRIGPYRIGFWPAEKGRAVRSAKYGNPQGFIEVTPDNKDTRVSEHFKLADFLTHDQVRVWPKYLVLDEALVDKLELVLADLRARGYDAKRLHVMSGFRTPQYNATGGETAGRADLSRHQYGDAADVWVENGAGRMADLNRDGRVDTRDAAILAEAADRVERAHPELAGGVGIYRANRAHGPFVHIDVRGARARWGHA</sequence>
<evidence type="ECO:0000313" key="3">
    <source>
        <dbReference type="EMBL" id="GLC27968.1"/>
    </source>
</evidence>
<keyword evidence="4" id="KW-1185">Reference proteome</keyword>
<reference evidence="3" key="1">
    <citation type="submission" date="2022-08" db="EMBL/GenBank/DDBJ databases">
        <title>Draft genome sequencing of Roseisolibacter agri AW1220.</title>
        <authorList>
            <person name="Tobiishi Y."/>
            <person name="Tonouchi A."/>
        </authorList>
    </citation>
    <scope>NUCLEOTIDE SEQUENCE</scope>
    <source>
        <strain evidence="3">AW1220</strain>
    </source>
</reference>
<evidence type="ECO:0000313" key="4">
    <source>
        <dbReference type="Proteomes" id="UP001161325"/>
    </source>
</evidence>
<feature type="signal peptide" evidence="1">
    <location>
        <begin position="1"/>
        <end position="30"/>
    </location>
</feature>
<dbReference type="InterPro" id="IPR013230">
    <property type="entry name" value="Peptidase_M15A_C"/>
</dbReference>
<dbReference type="Pfam" id="PF08291">
    <property type="entry name" value="Peptidase_M15_3"/>
    <property type="match status" value="1"/>
</dbReference>
<dbReference type="RefSeq" id="WP_284352395.1">
    <property type="nucleotide sequence ID" value="NZ_BRXS01000007.1"/>
</dbReference>
<accession>A0AA37QLE2</accession>
<keyword evidence="1" id="KW-0732">Signal</keyword>
<evidence type="ECO:0000259" key="2">
    <source>
        <dbReference type="Pfam" id="PF08291"/>
    </source>
</evidence>
<organism evidence="3 4">
    <name type="scientific">Roseisolibacter agri</name>
    <dbReference type="NCBI Taxonomy" id="2014610"/>
    <lineage>
        <taxon>Bacteria</taxon>
        <taxon>Pseudomonadati</taxon>
        <taxon>Gemmatimonadota</taxon>
        <taxon>Gemmatimonadia</taxon>
        <taxon>Gemmatimonadales</taxon>
        <taxon>Gemmatimonadaceae</taxon>
        <taxon>Roseisolibacter</taxon>
    </lineage>
</organism>
<evidence type="ECO:0000256" key="1">
    <source>
        <dbReference type="SAM" id="SignalP"/>
    </source>
</evidence>
<dbReference type="Gene3D" id="3.30.1380.10">
    <property type="match status" value="1"/>
</dbReference>
<protein>
    <recommendedName>
        <fullName evidence="2">Peptidase M15A C-terminal domain-containing protein</fullName>
    </recommendedName>
</protein>
<dbReference type="InterPro" id="IPR009045">
    <property type="entry name" value="Zn_M74/Hedgehog-like"/>
</dbReference>
<dbReference type="EMBL" id="BRXS01000007">
    <property type="protein sequence ID" value="GLC27968.1"/>
    <property type="molecule type" value="Genomic_DNA"/>
</dbReference>
<dbReference type="SUPFAM" id="SSF55166">
    <property type="entry name" value="Hedgehog/DD-peptidase"/>
    <property type="match status" value="1"/>
</dbReference>
<feature type="chain" id="PRO_5041444077" description="Peptidase M15A C-terminal domain-containing protein" evidence="1">
    <location>
        <begin position="31"/>
        <end position="293"/>
    </location>
</feature>
<proteinExistence type="predicted"/>
<feature type="domain" description="Peptidase M15A C-terminal" evidence="2">
    <location>
        <begin position="172"/>
        <end position="232"/>
    </location>
</feature>
<comment type="caution">
    <text evidence="3">The sequence shown here is derived from an EMBL/GenBank/DDBJ whole genome shotgun (WGS) entry which is preliminary data.</text>
</comment>
<dbReference type="Proteomes" id="UP001161325">
    <property type="component" value="Unassembled WGS sequence"/>
</dbReference>
<name>A0AA37QLE2_9BACT</name>